<accession>A0A3N4LNM6</accession>
<keyword evidence="1" id="KW-0677">Repeat</keyword>
<feature type="region of interest" description="Disordered" evidence="4">
    <location>
        <begin position="1394"/>
        <end position="1529"/>
    </location>
</feature>
<keyword evidence="2" id="KW-0040">ANK repeat</keyword>
<feature type="repeat" description="RCC1" evidence="3">
    <location>
        <begin position="378"/>
        <end position="464"/>
    </location>
</feature>
<feature type="repeat" description="ANK" evidence="2">
    <location>
        <begin position="130"/>
        <end position="155"/>
    </location>
</feature>
<evidence type="ECO:0000313" key="6">
    <source>
        <dbReference type="EMBL" id="RPB24406.1"/>
    </source>
</evidence>
<dbReference type="Proteomes" id="UP000267821">
    <property type="component" value="Unassembled WGS sequence"/>
</dbReference>
<dbReference type="InterPro" id="IPR000408">
    <property type="entry name" value="Reg_chr_condens"/>
</dbReference>
<dbReference type="SUPFAM" id="SSF48403">
    <property type="entry name" value="Ankyrin repeat"/>
    <property type="match status" value="1"/>
</dbReference>
<feature type="region of interest" description="Disordered" evidence="4">
    <location>
        <begin position="1264"/>
        <end position="1288"/>
    </location>
</feature>
<evidence type="ECO:0000256" key="4">
    <source>
        <dbReference type="SAM" id="MobiDB-lite"/>
    </source>
</evidence>
<evidence type="ECO:0000256" key="3">
    <source>
        <dbReference type="PROSITE-ProRule" id="PRU00235"/>
    </source>
</evidence>
<feature type="compositionally biased region" description="Low complexity" evidence="4">
    <location>
        <begin position="1354"/>
        <end position="1364"/>
    </location>
</feature>
<dbReference type="PROSITE" id="PS50088">
    <property type="entry name" value="ANK_REPEAT"/>
    <property type="match status" value="1"/>
</dbReference>
<feature type="region of interest" description="Disordered" evidence="4">
    <location>
        <begin position="1140"/>
        <end position="1184"/>
    </location>
</feature>
<feature type="compositionally biased region" description="Polar residues" evidence="4">
    <location>
        <begin position="1334"/>
        <end position="1344"/>
    </location>
</feature>
<feature type="repeat" description="RCC1" evidence="3">
    <location>
        <begin position="324"/>
        <end position="377"/>
    </location>
</feature>
<dbReference type="Pfam" id="PF13540">
    <property type="entry name" value="RCC1_2"/>
    <property type="match status" value="1"/>
</dbReference>
<feature type="compositionally biased region" description="Polar residues" evidence="4">
    <location>
        <begin position="1425"/>
        <end position="1442"/>
    </location>
</feature>
<dbReference type="InterPro" id="IPR011333">
    <property type="entry name" value="SKP1/BTB/POZ_sf"/>
</dbReference>
<feature type="compositionally biased region" description="Low complexity" evidence="4">
    <location>
        <begin position="1494"/>
        <end position="1505"/>
    </location>
</feature>
<evidence type="ECO:0000259" key="5">
    <source>
        <dbReference type="PROSITE" id="PS50097"/>
    </source>
</evidence>
<feature type="compositionally biased region" description="Basic residues" evidence="4">
    <location>
        <begin position="1599"/>
        <end position="1611"/>
    </location>
</feature>
<dbReference type="PRINTS" id="PR00633">
    <property type="entry name" value="RCCNDNSATION"/>
</dbReference>
<dbReference type="PANTHER" id="PTHR22872:SF2">
    <property type="entry name" value="INHIBITOR OF BRUTON TYROSINE KINASE"/>
    <property type="match status" value="1"/>
</dbReference>
<organism evidence="6 7">
    <name type="scientific">Terfezia boudieri ATCC MYA-4762</name>
    <dbReference type="NCBI Taxonomy" id="1051890"/>
    <lineage>
        <taxon>Eukaryota</taxon>
        <taxon>Fungi</taxon>
        <taxon>Dikarya</taxon>
        <taxon>Ascomycota</taxon>
        <taxon>Pezizomycotina</taxon>
        <taxon>Pezizomycetes</taxon>
        <taxon>Pezizales</taxon>
        <taxon>Pezizaceae</taxon>
        <taxon>Terfezia</taxon>
    </lineage>
</organism>
<dbReference type="SUPFAM" id="SSF50985">
    <property type="entry name" value="RCC1/BLIP-II"/>
    <property type="match status" value="1"/>
</dbReference>
<feature type="domain" description="BTB" evidence="5">
    <location>
        <begin position="905"/>
        <end position="987"/>
    </location>
</feature>
<dbReference type="InterPro" id="IPR051625">
    <property type="entry name" value="Signaling_Regulatory_Domain"/>
</dbReference>
<dbReference type="EMBL" id="ML121541">
    <property type="protein sequence ID" value="RPB24406.1"/>
    <property type="molecule type" value="Genomic_DNA"/>
</dbReference>
<dbReference type="STRING" id="1051890.A0A3N4LNM6"/>
<dbReference type="PROSITE" id="PS50012">
    <property type="entry name" value="RCC1_3"/>
    <property type="match status" value="2"/>
</dbReference>
<evidence type="ECO:0000313" key="7">
    <source>
        <dbReference type="Proteomes" id="UP000267821"/>
    </source>
</evidence>
<dbReference type="InParanoid" id="A0A3N4LNM6"/>
<evidence type="ECO:0000256" key="1">
    <source>
        <dbReference type="ARBA" id="ARBA00022737"/>
    </source>
</evidence>
<dbReference type="Gene3D" id="3.30.710.10">
    <property type="entry name" value="Potassium Channel Kv1.1, Chain A"/>
    <property type="match status" value="1"/>
</dbReference>
<name>A0A3N4LNM6_9PEZI</name>
<dbReference type="PROSITE" id="PS50097">
    <property type="entry name" value="BTB"/>
    <property type="match status" value="1"/>
</dbReference>
<proteinExistence type="predicted"/>
<gene>
    <name evidence="6" type="ORF">L211DRAFT_848730</name>
</gene>
<dbReference type="CDD" id="cd18500">
    <property type="entry name" value="BACK_IBtk"/>
    <property type="match status" value="1"/>
</dbReference>
<feature type="region of interest" description="Disordered" evidence="4">
    <location>
        <begin position="1581"/>
        <end position="1665"/>
    </location>
</feature>
<dbReference type="PROSITE" id="PS50297">
    <property type="entry name" value="ANK_REP_REGION"/>
    <property type="match status" value="1"/>
</dbReference>
<dbReference type="Gene3D" id="2.130.10.30">
    <property type="entry name" value="Regulator of chromosome condensation 1/beta-lactamase-inhibitor protein II"/>
    <property type="match status" value="2"/>
</dbReference>
<dbReference type="InterPro" id="IPR002110">
    <property type="entry name" value="Ankyrin_rpt"/>
</dbReference>
<feature type="region of interest" description="Disordered" evidence="4">
    <location>
        <begin position="24"/>
        <end position="46"/>
    </location>
</feature>
<feature type="compositionally biased region" description="Basic and acidic residues" evidence="4">
    <location>
        <begin position="1621"/>
        <end position="1653"/>
    </location>
</feature>
<keyword evidence="7" id="KW-1185">Reference proteome</keyword>
<protein>
    <recommendedName>
        <fullName evidence="5">BTB domain-containing protein</fullName>
    </recommendedName>
</protein>
<dbReference type="SMART" id="SM00248">
    <property type="entry name" value="ANK"/>
    <property type="match status" value="2"/>
</dbReference>
<reference evidence="6 7" key="1">
    <citation type="journal article" date="2018" name="Nat. Ecol. Evol.">
        <title>Pezizomycetes genomes reveal the molecular basis of ectomycorrhizal truffle lifestyle.</title>
        <authorList>
            <person name="Murat C."/>
            <person name="Payen T."/>
            <person name="Noel B."/>
            <person name="Kuo A."/>
            <person name="Morin E."/>
            <person name="Chen J."/>
            <person name="Kohler A."/>
            <person name="Krizsan K."/>
            <person name="Balestrini R."/>
            <person name="Da Silva C."/>
            <person name="Montanini B."/>
            <person name="Hainaut M."/>
            <person name="Levati E."/>
            <person name="Barry K.W."/>
            <person name="Belfiori B."/>
            <person name="Cichocki N."/>
            <person name="Clum A."/>
            <person name="Dockter R.B."/>
            <person name="Fauchery L."/>
            <person name="Guy J."/>
            <person name="Iotti M."/>
            <person name="Le Tacon F."/>
            <person name="Lindquist E.A."/>
            <person name="Lipzen A."/>
            <person name="Malagnac F."/>
            <person name="Mello A."/>
            <person name="Molinier V."/>
            <person name="Miyauchi S."/>
            <person name="Poulain J."/>
            <person name="Riccioni C."/>
            <person name="Rubini A."/>
            <person name="Sitrit Y."/>
            <person name="Splivallo R."/>
            <person name="Traeger S."/>
            <person name="Wang M."/>
            <person name="Zifcakova L."/>
            <person name="Wipf D."/>
            <person name="Zambonelli A."/>
            <person name="Paolocci F."/>
            <person name="Nowrousian M."/>
            <person name="Ottonello S."/>
            <person name="Baldrian P."/>
            <person name="Spatafora J.W."/>
            <person name="Henrissat B."/>
            <person name="Nagy L.G."/>
            <person name="Aury J.M."/>
            <person name="Wincker P."/>
            <person name="Grigoriev I.V."/>
            <person name="Bonfante P."/>
            <person name="Martin F.M."/>
        </authorList>
    </citation>
    <scope>NUCLEOTIDE SEQUENCE [LARGE SCALE GENOMIC DNA]</scope>
    <source>
        <strain evidence="6 7">ATCC MYA-4762</strain>
    </source>
</reference>
<dbReference type="OrthoDB" id="1893551at2759"/>
<evidence type="ECO:0000256" key="2">
    <source>
        <dbReference type="PROSITE-ProRule" id="PRU00023"/>
    </source>
</evidence>
<dbReference type="InterPro" id="IPR000210">
    <property type="entry name" value="BTB/POZ_dom"/>
</dbReference>
<dbReference type="Pfam" id="PF13637">
    <property type="entry name" value="Ank_4"/>
    <property type="match status" value="1"/>
</dbReference>
<dbReference type="InterPro" id="IPR036770">
    <property type="entry name" value="Ankyrin_rpt-contain_sf"/>
</dbReference>
<feature type="compositionally biased region" description="Low complexity" evidence="4">
    <location>
        <begin position="1402"/>
        <end position="1411"/>
    </location>
</feature>
<sequence>MSSKYLWKLYLENDAEAFQRLLLEGTPPPTDRGSHQGAVGGPGLDLQTSHEGIDGKSIIGIPTKSSNFPGQSLKRQKETRLAFNRQALRDYDARGRSLIHLAATEYDGIPFLRSLLRHPQLDLTYPDLESGWTALHRALYHGNITAARLLLNTEAAKIAVGGVSGGATLVKTKDHSGESPFELFYASIEGCEAVLHQLRETYQGRMEDVNGFDIEDADDSPDEFFSWRAREIVRRRDKLLKSRAGDEVFAFGSNKNLTLGFGDEDDRQFPERVPLQRPQQLLAELGGKRSHDDLNAMEAFKPLGIQDIQLSKLHSAIITSDPHNNLYTCGFGHGGRLGLGDDQLTQFTYKHVSIGDKPYSVSKVALGLDHTVVILHNGEVWTWGLNKYGQLGYATGKTILAGGSGTGNAGHGQAKNKKIGQGTSGLEEAELVQSTPRRVVDNIKRENIIGCAASRIHTVLHAYDTLYVFGKNEGQLGILEASDLSTPAWSPKKVVAGFLADHTIHLVAATDKCTAVMLETHDVWLFASYGYTRVIFPVQRFFTDPNTVSFPITDKRSKEPNYITKIATGGEIMCGLTRMGDVYTVHLGEAFKSSTSGGKLSLPAAQRIWSRKKGPMAAKDVDVDQDGSIIICTESGSVWRRVKRTKANDSLNGHSASIGAGGTTTFGIEGKSKDYKFSRVPGLTRIVSVHSNKFGAYAAIRKDCTIMQTHLQAESLEPAPDNPCISCPSNLRGLHPIFSPENWSKYDIRFPDIINSKIWRKMLESIDTGTCDMTIRSVNSDLKVPVHKAILLARCNILRKKLKELGNQEQLEWGSGMFKITINEHGLQLDIKEDFAPVLLLIIDIYALRVLGYTFNERKVPNRVAALGHALQVTGYDLSQITTKNRNAHVDLTEALRDPLYTDHGDTIIELASGYEVRVYSTLLRLKSPFFETLFKGSANGRWIAARVKQMKAAGETALRVDMAHIPWEIFQIVLDYIYSGNDSLLQQVKGFPDVDTYLDFVLDVLAVADELMLDELSIVCQKVIGLYVNTRNASQLLKAIAPFSQNAFKDMCLKYICINLETMLENFLLDDLDDWIMEELDNAVRQMQQPCATYSRCQAQEARLLQQYPEMLEGMVRERQALIAVYAKMIEAGHGREDTLQSGAHRHKATFSGPVTPTTAKKQRKKPTKEGSSSNIHSGVLPSTLGVGNEGMIDMENEDGAFSLGAQEKQRDSTLARKVSAWAPYNSAYVSPASSLPRGNGGAISWLEAKNGEPSSLGVDVFDTPLPPKPEMTPSTSSPDTPAKPWKDASANVAKLDMKEIMVQAAVASSRHSNLSLGLSSAKGEEKVASASAGATVTPSPKLSQKEKRRLQQEQQQRQHQPLPSTPEKTKSSPWATPSQGPRIVLREVLEADANKPPSSPALAALSSPAGIGSPVQMRPLQLAPTTPSKHLPASSTTTRILQPKIDVHISTPPRIGLLTPSTSTPTPSIRPPLPISVSHHPTRTQPPPPTRPSSLNPSNQSKSNPPPISSIQALPELKSASSSARVEPSLHLSLADIIEQQAAEQAFLKGKVEKRSLEDIQQEQEFMDWWDKECERIRMESESINPGREVIGQGDRRGKRGGKGSKGRGGKSGGDGNEENGRGRRGDSSGRGGDRRGRSERGRGRGKETEQPRAPPVQGIVIR</sequence>
<dbReference type="PANTHER" id="PTHR22872">
    <property type="entry name" value="BTK-BINDING PROTEIN-RELATED"/>
    <property type="match status" value="1"/>
</dbReference>
<dbReference type="Gene3D" id="1.25.40.20">
    <property type="entry name" value="Ankyrin repeat-containing domain"/>
    <property type="match status" value="1"/>
</dbReference>
<dbReference type="SMART" id="SM00225">
    <property type="entry name" value="BTB"/>
    <property type="match status" value="1"/>
</dbReference>
<feature type="region of interest" description="Disordered" evidence="4">
    <location>
        <begin position="1330"/>
        <end position="1382"/>
    </location>
</feature>
<feature type="compositionally biased region" description="Low complexity" evidence="4">
    <location>
        <begin position="1459"/>
        <end position="1469"/>
    </location>
</feature>
<dbReference type="SUPFAM" id="SSF54695">
    <property type="entry name" value="POZ domain"/>
    <property type="match status" value="1"/>
</dbReference>
<dbReference type="InterPro" id="IPR009091">
    <property type="entry name" value="RCC1/BLIP-II"/>
</dbReference>